<evidence type="ECO:0000256" key="8">
    <source>
        <dbReference type="ARBA" id="ARBA00023136"/>
    </source>
</evidence>
<accession>A0A2T7NJD4</accession>
<dbReference type="AlphaFoldDB" id="A0A2T7NJD4"/>
<evidence type="ECO:0000313" key="13">
    <source>
        <dbReference type="EMBL" id="PVD21280.1"/>
    </source>
</evidence>
<keyword evidence="14" id="KW-1185">Reference proteome</keyword>
<comment type="function">
    <text evidence="11">Transmembrane component of the tectonic-like complex, a complex localized at the transition zone of primary cilia and acting as a barrier that prevents diffusion of transmembrane proteins between the cilia and plasma membranes. Required for ciliogenesis and sonic hedgehog/SHH signaling.</text>
</comment>
<dbReference type="GO" id="GO:0060271">
    <property type="term" value="P:cilium assembly"/>
    <property type="evidence" value="ECO:0007669"/>
    <property type="project" value="TreeGrafter"/>
</dbReference>
<evidence type="ECO:0000256" key="1">
    <source>
        <dbReference type="ARBA" id="ARBA00004272"/>
    </source>
</evidence>
<name>A0A2T7NJD4_POMCA</name>
<evidence type="ECO:0000256" key="6">
    <source>
        <dbReference type="ARBA" id="ARBA00022989"/>
    </source>
</evidence>
<protein>
    <recommendedName>
        <fullName evidence="3">Transmembrane protein 231</fullName>
    </recommendedName>
</protein>
<dbReference type="GO" id="GO:0060170">
    <property type="term" value="C:ciliary membrane"/>
    <property type="evidence" value="ECO:0007669"/>
    <property type="project" value="UniProtKB-SubCell"/>
</dbReference>
<evidence type="ECO:0000256" key="2">
    <source>
        <dbReference type="ARBA" id="ARBA00009082"/>
    </source>
</evidence>
<keyword evidence="5 12" id="KW-0812">Transmembrane</keyword>
<evidence type="ECO:0000256" key="9">
    <source>
        <dbReference type="ARBA" id="ARBA00023180"/>
    </source>
</evidence>
<keyword evidence="7" id="KW-0969">Cilium</keyword>
<dbReference type="GO" id="GO:0035869">
    <property type="term" value="C:ciliary transition zone"/>
    <property type="evidence" value="ECO:0007669"/>
    <property type="project" value="TreeGrafter"/>
</dbReference>
<comment type="subcellular location">
    <subcellularLocation>
        <location evidence="1">Cell projection</location>
        <location evidence="1">Cilium membrane</location>
        <topology evidence="1">Multi-pass membrane protein</topology>
    </subcellularLocation>
</comment>
<dbReference type="STRING" id="400727.A0A2T7NJD4"/>
<comment type="similarity">
    <text evidence="2">Belongs to the TMEM231 family.</text>
</comment>
<evidence type="ECO:0000256" key="10">
    <source>
        <dbReference type="ARBA" id="ARBA00023273"/>
    </source>
</evidence>
<dbReference type="InterPro" id="IPR019306">
    <property type="entry name" value="TMEM231"/>
</dbReference>
<evidence type="ECO:0000256" key="5">
    <source>
        <dbReference type="ARBA" id="ARBA00022692"/>
    </source>
</evidence>
<keyword evidence="4" id="KW-1003">Cell membrane</keyword>
<evidence type="ECO:0000256" key="7">
    <source>
        <dbReference type="ARBA" id="ARBA00023069"/>
    </source>
</evidence>
<dbReference type="PANTHER" id="PTHR14605:SF1">
    <property type="entry name" value="TRANSMEMBRANE PROTEIN 231"/>
    <property type="match status" value="1"/>
</dbReference>
<dbReference type="Proteomes" id="UP000245119">
    <property type="component" value="Linkage Group LG12"/>
</dbReference>
<comment type="caution">
    <text evidence="13">The sequence shown here is derived from an EMBL/GenBank/DDBJ whole genome shotgun (WGS) entry which is preliminary data.</text>
</comment>
<evidence type="ECO:0000313" key="14">
    <source>
        <dbReference type="Proteomes" id="UP000245119"/>
    </source>
</evidence>
<gene>
    <name evidence="13" type="ORF">C0Q70_19451</name>
</gene>
<proteinExistence type="inferred from homology"/>
<evidence type="ECO:0000256" key="11">
    <source>
        <dbReference type="ARBA" id="ARBA00024803"/>
    </source>
</evidence>
<reference evidence="13 14" key="1">
    <citation type="submission" date="2018-04" db="EMBL/GenBank/DDBJ databases">
        <title>The genome of golden apple snail Pomacea canaliculata provides insight into stress tolerance and invasive adaptation.</title>
        <authorList>
            <person name="Liu C."/>
            <person name="Liu B."/>
            <person name="Ren Y."/>
            <person name="Zhang Y."/>
            <person name="Wang H."/>
            <person name="Li S."/>
            <person name="Jiang F."/>
            <person name="Yin L."/>
            <person name="Zhang G."/>
            <person name="Qian W."/>
            <person name="Fan W."/>
        </authorList>
    </citation>
    <scope>NUCLEOTIDE SEQUENCE [LARGE SCALE GENOMIC DNA]</scope>
    <source>
        <strain evidence="13">SZHN2017</strain>
        <tissue evidence="13">Muscle</tissue>
    </source>
</reference>
<keyword evidence="10" id="KW-0966">Cell projection</keyword>
<evidence type="ECO:0000256" key="4">
    <source>
        <dbReference type="ARBA" id="ARBA00022475"/>
    </source>
</evidence>
<evidence type="ECO:0000256" key="3">
    <source>
        <dbReference type="ARBA" id="ARBA00015087"/>
    </source>
</evidence>
<keyword evidence="9" id="KW-0325">Glycoprotein</keyword>
<sequence>MAVYEVFAHPELRRYKTTIVSKASVVMAAVLILTFIPPLFIVYRSYGFWLKEATYREMPSVAFKHELLVILELGGTDVADGDYVTYSTFQMYNQLQAQRLRVPIIKSREEDVNGDGKADRLIFNLEMPLADTENVMGLKLLLFFSYKLVKFSSFKMESLGYIEHESARPGAKLQVYGDLKFQQKQPLAHKGIDTRFNYPVVNTSSTFADDYDLSTIFRNYTQRNVTTAIPNPYKIWTSGRGAGDPFVISATIEYLEETYLYPFS</sequence>
<dbReference type="OrthoDB" id="426438at2759"/>
<evidence type="ECO:0000256" key="12">
    <source>
        <dbReference type="SAM" id="Phobius"/>
    </source>
</evidence>
<keyword evidence="8 12" id="KW-0472">Membrane</keyword>
<dbReference type="PANTHER" id="PTHR14605">
    <property type="entry name" value="CHST5 PROTEIN"/>
    <property type="match status" value="1"/>
</dbReference>
<dbReference type="EMBL" id="PZQS01000012">
    <property type="protein sequence ID" value="PVD21280.1"/>
    <property type="molecule type" value="Genomic_DNA"/>
</dbReference>
<organism evidence="13 14">
    <name type="scientific">Pomacea canaliculata</name>
    <name type="common">Golden apple snail</name>
    <dbReference type="NCBI Taxonomy" id="400727"/>
    <lineage>
        <taxon>Eukaryota</taxon>
        <taxon>Metazoa</taxon>
        <taxon>Spiralia</taxon>
        <taxon>Lophotrochozoa</taxon>
        <taxon>Mollusca</taxon>
        <taxon>Gastropoda</taxon>
        <taxon>Caenogastropoda</taxon>
        <taxon>Architaenioglossa</taxon>
        <taxon>Ampullarioidea</taxon>
        <taxon>Ampullariidae</taxon>
        <taxon>Pomacea</taxon>
    </lineage>
</organism>
<feature type="transmembrane region" description="Helical" evidence="12">
    <location>
        <begin position="20"/>
        <end position="43"/>
    </location>
</feature>
<keyword evidence="6 12" id="KW-1133">Transmembrane helix</keyword>
<dbReference type="Pfam" id="PF10149">
    <property type="entry name" value="TM231"/>
    <property type="match status" value="1"/>
</dbReference>
<dbReference type="GO" id="GO:0032880">
    <property type="term" value="P:regulation of protein localization"/>
    <property type="evidence" value="ECO:0007669"/>
    <property type="project" value="TreeGrafter"/>
</dbReference>